<evidence type="ECO:0000313" key="3">
    <source>
        <dbReference type="EMBL" id="QOY27088.1"/>
    </source>
</evidence>
<reference evidence="3" key="2">
    <citation type="journal article" date="2020" name="Genomics">
        <title>Complete genome sequence of Bacillus velezensis NST6 and comparison with the species belonging to operational group B. amyloliquefaciens.</title>
        <authorList>
            <person name="Choi J."/>
            <person name="Nam J."/>
            <person name="Seo M.H."/>
        </authorList>
    </citation>
    <scope>NUCLEOTIDE SEQUENCE</scope>
    <source>
        <strain evidence="3">NST6</strain>
    </source>
</reference>
<keyword evidence="1" id="KW-0472">Membrane</keyword>
<reference evidence="5" key="3">
    <citation type="submission" date="2020-10" db="EMBL/GenBank/DDBJ databases">
        <title>Complete genome sequence of Bacillus velezensis NST6.</title>
        <authorList>
            <person name="Choi J."/>
        </authorList>
    </citation>
    <scope>NUCLEOTIDE SEQUENCE [LARGE SCALE GENOMIC DNA]</scope>
    <source>
        <strain evidence="5">NST6</strain>
    </source>
</reference>
<proteinExistence type="predicted"/>
<dbReference type="Pfam" id="PF17094">
    <property type="entry name" value="UPF0715"/>
    <property type="match status" value="1"/>
</dbReference>
<dbReference type="Proteomes" id="UP000250069">
    <property type="component" value="Chromosome"/>
</dbReference>
<keyword evidence="1" id="KW-0812">Transmembrane</keyword>
<accession>A0A2D3DSX6</accession>
<evidence type="ECO:0000313" key="2">
    <source>
        <dbReference type="EMBL" id="AWX74060.1"/>
    </source>
</evidence>
<organism evidence="3 5">
    <name type="scientific">Bacillus velezensis</name>
    <dbReference type="NCBI Taxonomy" id="492670"/>
    <lineage>
        <taxon>Bacteria</taxon>
        <taxon>Bacillati</taxon>
        <taxon>Bacillota</taxon>
        <taxon>Bacilli</taxon>
        <taxon>Bacillales</taxon>
        <taxon>Bacillaceae</taxon>
        <taxon>Bacillus</taxon>
        <taxon>Bacillus amyloliquefaciens group</taxon>
    </lineage>
</organism>
<sequence length="124" mass="14374">MKYNYTVLLSAACMSVIYSILYVHQFIIAAFISMAFYFLFPYLIFALPLQYFLNKKPKRFHPLYFLYYLGVSFIANGIIFGLLQPSGQSLFSNSAFYIFAVLTAVVYWVWDSVLLQRQNPATEA</sequence>
<reference evidence="2 4" key="1">
    <citation type="submission" date="2018-06" db="EMBL/GenBank/DDBJ databases">
        <title>Complete Genome Sequence of Bacillus velezensis DSYZ, a Plant Growth-Promoting Rhizobacterium with Antifungal Activity.</title>
        <authorList>
            <person name="Du B."/>
            <person name="Ding Y."/>
            <person name="Liu K."/>
            <person name="Yao L."/>
            <person name="Wang C."/>
            <person name="Li H."/>
            <person name="Liu H."/>
        </authorList>
    </citation>
    <scope>NUCLEOTIDE SEQUENCE [LARGE SCALE GENOMIC DNA]</scope>
    <source>
        <strain evidence="2 4">DSYZ</strain>
    </source>
</reference>
<gene>
    <name evidence="3" type="ORF">BACVE_002099</name>
    <name evidence="2" type="ORF">BVDSYZ_19415</name>
</gene>
<feature type="transmembrane region" description="Helical" evidence="1">
    <location>
        <begin position="90"/>
        <end position="110"/>
    </location>
</feature>
<feature type="transmembrane region" description="Helical" evidence="1">
    <location>
        <begin position="65"/>
        <end position="84"/>
    </location>
</feature>
<accession>A0A1D9PQ11</accession>
<dbReference type="EMBL" id="CP063687">
    <property type="protein sequence ID" value="QOY27088.1"/>
    <property type="molecule type" value="Genomic_DNA"/>
</dbReference>
<dbReference type="AlphaFoldDB" id="A0A1D9PQ11"/>
<evidence type="ECO:0000313" key="4">
    <source>
        <dbReference type="Proteomes" id="UP000250069"/>
    </source>
</evidence>
<dbReference type="KEGG" id="bmp:NG74_03590"/>
<protein>
    <submittedName>
        <fullName evidence="3">Uncharacterized protein</fullName>
    </submittedName>
</protein>
<dbReference type="Proteomes" id="UP000587477">
    <property type="component" value="Chromosome"/>
</dbReference>
<evidence type="ECO:0000256" key="1">
    <source>
        <dbReference type="SAM" id="Phobius"/>
    </source>
</evidence>
<keyword evidence="1" id="KW-1133">Transmembrane helix</keyword>
<dbReference type="InterPro" id="IPR031374">
    <property type="entry name" value="UPF0715"/>
</dbReference>
<dbReference type="RefSeq" id="WP_003151143.1">
    <property type="nucleotide sequence ID" value="NZ_AP018402.1"/>
</dbReference>
<feature type="transmembrane region" description="Helical" evidence="1">
    <location>
        <begin position="7"/>
        <end position="28"/>
    </location>
</feature>
<feature type="transmembrane region" description="Helical" evidence="1">
    <location>
        <begin position="34"/>
        <end position="53"/>
    </location>
</feature>
<name>A0A1D9PQ11_BACVE</name>
<evidence type="ECO:0000313" key="5">
    <source>
        <dbReference type="Proteomes" id="UP000587477"/>
    </source>
</evidence>
<dbReference type="EMBL" id="CP030150">
    <property type="protein sequence ID" value="AWX74060.1"/>
    <property type="molecule type" value="Genomic_DNA"/>
</dbReference>